<dbReference type="RefSeq" id="WP_379725606.1">
    <property type="nucleotide sequence ID" value="NZ_JBHRYJ010000002.1"/>
</dbReference>
<evidence type="ECO:0000313" key="1">
    <source>
        <dbReference type="EMBL" id="MFC3675936.1"/>
    </source>
</evidence>
<dbReference type="EMBL" id="JBHRYJ010000002">
    <property type="protein sequence ID" value="MFC3675936.1"/>
    <property type="molecule type" value="Genomic_DNA"/>
</dbReference>
<reference evidence="2" key="1">
    <citation type="journal article" date="2019" name="Int. J. Syst. Evol. Microbiol.">
        <title>The Global Catalogue of Microorganisms (GCM) 10K type strain sequencing project: providing services to taxonomists for standard genome sequencing and annotation.</title>
        <authorList>
            <consortium name="The Broad Institute Genomics Platform"/>
            <consortium name="The Broad Institute Genome Sequencing Center for Infectious Disease"/>
            <person name="Wu L."/>
            <person name="Ma J."/>
        </authorList>
    </citation>
    <scope>NUCLEOTIDE SEQUENCE [LARGE SCALE GENOMIC DNA]</scope>
    <source>
        <strain evidence="2">KCTC 42182</strain>
    </source>
</reference>
<evidence type="ECO:0000313" key="2">
    <source>
        <dbReference type="Proteomes" id="UP001595711"/>
    </source>
</evidence>
<comment type="caution">
    <text evidence="1">The sequence shown here is derived from an EMBL/GenBank/DDBJ whole genome shotgun (WGS) entry which is preliminary data.</text>
</comment>
<sequence length="66" mass="6900">MVFESLCVISLPFLHGDMAEILRRDCGGIAAGVGKSCGLGYMARTIAAPAAVPIRPADQALATRLR</sequence>
<keyword evidence="2" id="KW-1185">Reference proteome</keyword>
<organism evidence="1 2">
    <name type="scientific">Ferrovibrio xuzhouensis</name>
    <dbReference type="NCBI Taxonomy" id="1576914"/>
    <lineage>
        <taxon>Bacteria</taxon>
        <taxon>Pseudomonadati</taxon>
        <taxon>Pseudomonadota</taxon>
        <taxon>Alphaproteobacteria</taxon>
        <taxon>Rhodospirillales</taxon>
        <taxon>Rhodospirillaceae</taxon>
        <taxon>Ferrovibrio</taxon>
    </lineage>
</organism>
<accession>A0ABV7VGJ6</accession>
<protein>
    <submittedName>
        <fullName evidence="1">Uncharacterized protein</fullName>
    </submittedName>
</protein>
<gene>
    <name evidence="1" type="ORF">ACFOOQ_10310</name>
</gene>
<name>A0ABV7VGJ6_9PROT</name>
<proteinExistence type="predicted"/>
<dbReference type="Proteomes" id="UP001595711">
    <property type="component" value="Unassembled WGS sequence"/>
</dbReference>